<dbReference type="FunCoup" id="A0A545AH26">
    <property type="interactions" value="1"/>
</dbReference>
<keyword evidence="1" id="KW-0812">Transmembrane</keyword>
<keyword evidence="1" id="KW-1133">Transmembrane helix</keyword>
<dbReference type="Proteomes" id="UP000317982">
    <property type="component" value="Unassembled WGS sequence"/>
</dbReference>
<evidence type="ECO:0000313" key="3">
    <source>
        <dbReference type="Proteomes" id="UP000317982"/>
    </source>
</evidence>
<evidence type="ECO:0000256" key="1">
    <source>
        <dbReference type="SAM" id="Phobius"/>
    </source>
</evidence>
<sequence length="464" mass="47609">MTMHSRSDQVQAHRFLSNRLVSALVLAEPDAAEPPLRRTSVGLLIGIAIAVLVALGFAAFGFVANSGKAQKWRSGGAVVLEKETGTRYVLVDGELRPVLNEASARLLLGADYQVESVKKKTLAGYVHGLPVGIVGAPDALPSPSGLNANVWMVCEAGDVLALRLGAGNDLGSDVRPMPADRGELVRVGNADYLLWRDHRYELGAPWVAGALGFDSASAVDVSSSLLNTLTAGPALITAAMPGRGEPGPDLDGQQTIVGQLFVVHTPGSADRFYQLFRDGLRPLTATEAALVLGDPATRGAYPDEPPTARILTTAALTGAKKVPASAESTVFPPKPPAMVGEMLPCVGIALGSGTTGSAALLVETSQFEARGVPEAPGVTRDGRVADRIGAMPNSGALVRSSPTGASLGAAFFLVTEAGVKYPVADADTVTALGYDPAAATGVPPALLALLPTGPVLRPLADGGD</sequence>
<dbReference type="InterPro" id="IPR044857">
    <property type="entry name" value="T7SS_EccB_R1"/>
</dbReference>
<comment type="caution">
    <text evidence="2">The sequence shown here is derived from an EMBL/GenBank/DDBJ whole genome shotgun (WGS) entry which is preliminary data.</text>
</comment>
<dbReference type="OrthoDB" id="3847604at2"/>
<organism evidence="2 3">
    <name type="scientific">Cryptosporangium phraense</name>
    <dbReference type="NCBI Taxonomy" id="2593070"/>
    <lineage>
        <taxon>Bacteria</taxon>
        <taxon>Bacillati</taxon>
        <taxon>Actinomycetota</taxon>
        <taxon>Actinomycetes</taxon>
        <taxon>Cryptosporangiales</taxon>
        <taxon>Cryptosporangiaceae</taxon>
        <taxon>Cryptosporangium</taxon>
    </lineage>
</organism>
<proteinExistence type="predicted"/>
<dbReference type="Pfam" id="PF05108">
    <property type="entry name" value="T7SS_ESX1_EccB"/>
    <property type="match status" value="1"/>
</dbReference>
<keyword evidence="1" id="KW-0472">Membrane</keyword>
<keyword evidence="3" id="KW-1185">Reference proteome</keyword>
<dbReference type="Gene3D" id="3.30.2390.20">
    <property type="entry name" value="Type VII secretion system EccB, repeat 1 domain"/>
    <property type="match status" value="1"/>
</dbReference>
<protein>
    <submittedName>
        <fullName evidence="2">Type VII secretion protein EccB</fullName>
    </submittedName>
</protein>
<dbReference type="AlphaFoldDB" id="A0A545AH26"/>
<gene>
    <name evidence="2" type="primary">eccB</name>
    <name evidence="2" type="ORF">FL583_33830</name>
</gene>
<dbReference type="PANTHER" id="PTHR40765:SF2">
    <property type="entry name" value="ESX-2 SECRETION SYSTEM ATPASE ECCB2"/>
    <property type="match status" value="1"/>
</dbReference>
<reference evidence="2 3" key="1">
    <citation type="submission" date="2019-07" db="EMBL/GenBank/DDBJ databases">
        <title>Cryptosporangium phraense sp. nov., isolated from plant litter.</title>
        <authorList>
            <person name="Suriyachadkun C."/>
        </authorList>
    </citation>
    <scope>NUCLEOTIDE SEQUENCE [LARGE SCALE GENOMIC DNA]</scope>
    <source>
        <strain evidence="2 3">A-T 5661</strain>
    </source>
</reference>
<dbReference type="InParanoid" id="A0A545AH26"/>
<dbReference type="PANTHER" id="PTHR40765">
    <property type="entry name" value="ESX-2 SECRETION SYSTEM ATPASE ECCB2"/>
    <property type="match status" value="1"/>
</dbReference>
<name>A0A545AH26_9ACTN</name>
<dbReference type="GO" id="GO:0005576">
    <property type="term" value="C:extracellular region"/>
    <property type="evidence" value="ECO:0007669"/>
    <property type="project" value="TreeGrafter"/>
</dbReference>
<evidence type="ECO:0000313" key="2">
    <source>
        <dbReference type="EMBL" id="TQS40626.1"/>
    </source>
</evidence>
<dbReference type="NCBIfam" id="TIGR03919">
    <property type="entry name" value="T7SS_EccB"/>
    <property type="match status" value="1"/>
</dbReference>
<dbReference type="EMBL" id="VIRS01000037">
    <property type="protein sequence ID" value="TQS40626.1"/>
    <property type="molecule type" value="Genomic_DNA"/>
</dbReference>
<accession>A0A545AH26</accession>
<feature type="transmembrane region" description="Helical" evidence="1">
    <location>
        <begin position="41"/>
        <end position="64"/>
    </location>
</feature>
<dbReference type="InterPro" id="IPR007795">
    <property type="entry name" value="T7SS_EccB"/>
</dbReference>